<name>A0ABQ0DZD8_9EUKA</name>
<evidence type="ECO:0000313" key="2">
    <source>
        <dbReference type="EMBL" id="GAB1228200.1"/>
    </source>
</evidence>
<dbReference type="EMBL" id="BAAFRS010000380">
    <property type="protein sequence ID" value="GAB1228200.1"/>
    <property type="molecule type" value="Genomic_DNA"/>
</dbReference>
<evidence type="ECO:0000313" key="3">
    <source>
        <dbReference type="Proteomes" id="UP001628156"/>
    </source>
</evidence>
<accession>A0ABQ0DZD8</accession>
<evidence type="ECO:0000256" key="1">
    <source>
        <dbReference type="SAM" id="MobiDB-lite"/>
    </source>
</evidence>
<comment type="caution">
    <text evidence="2">The sequence shown here is derived from an EMBL/GenBank/DDBJ whole genome shotgun (WGS) entry which is preliminary data.</text>
</comment>
<reference evidence="2 3" key="1">
    <citation type="journal article" date="2019" name="PLoS Negl. Trop. Dis.">
        <title>Whole genome sequencing of Entamoeba nuttalli reveals mammalian host-related molecular signatures and a novel octapeptide-repeat surface protein.</title>
        <authorList>
            <person name="Tanaka M."/>
            <person name="Makiuchi T."/>
            <person name="Komiyama T."/>
            <person name="Shiina T."/>
            <person name="Osaki K."/>
            <person name="Tachibana H."/>
        </authorList>
    </citation>
    <scope>NUCLEOTIDE SEQUENCE [LARGE SCALE GENOMIC DNA]</scope>
    <source>
        <strain evidence="2 3">P19-061405</strain>
    </source>
</reference>
<feature type="region of interest" description="Disordered" evidence="1">
    <location>
        <begin position="82"/>
        <end position="108"/>
    </location>
</feature>
<feature type="compositionally biased region" description="Polar residues" evidence="1">
    <location>
        <begin position="98"/>
        <end position="108"/>
    </location>
</feature>
<organism evidence="2 3">
    <name type="scientific">Entamoeba nuttalli</name>
    <dbReference type="NCBI Taxonomy" id="412467"/>
    <lineage>
        <taxon>Eukaryota</taxon>
        <taxon>Amoebozoa</taxon>
        <taxon>Evosea</taxon>
        <taxon>Archamoebae</taxon>
        <taxon>Mastigamoebida</taxon>
        <taxon>Entamoebidae</taxon>
        <taxon>Entamoeba</taxon>
    </lineage>
</organism>
<gene>
    <name evidence="2" type="ORF">ENUP19_0380G0027</name>
</gene>
<keyword evidence="3" id="KW-1185">Reference proteome</keyword>
<sequence>MSRVEKTYKRGLSKSDTTKPHSRHLTRVLMKTTKGETNKYVCSFVAPISELPSSPNNQFYKQHLPTAISRSETYNPELRHKFLGGKRKGSTTKENRTFSETTSPVNLP</sequence>
<proteinExistence type="predicted"/>
<protein>
    <submittedName>
        <fullName evidence="2">Uncharacterized protein</fullName>
    </submittedName>
</protein>
<dbReference type="Proteomes" id="UP001628156">
    <property type="component" value="Unassembled WGS sequence"/>
</dbReference>
<feature type="region of interest" description="Disordered" evidence="1">
    <location>
        <begin position="1"/>
        <end position="23"/>
    </location>
</feature>